<keyword evidence="6 7" id="KW-0472">Membrane</keyword>
<evidence type="ECO:0000256" key="3">
    <source>
        <dbReference type="ARBA" id="ARBA00022448"/>
    </source>
</evidence>
<dbReference type="EMBL" id="CP003235">
    <property type="protein sequence ID" value="AFC32668.1"/>
    <property type="molecule type" value="Genomic_DNA"/>
</dbReference>
<evidence type="ECO:0000259" key="8">
    <source>
        <dbReference type="Pfam" id="PF01545"/>
    </source>
</evidence>
<dbReference type="GO" id="GO:0016020">
    <property type="term" value="C:membrane"/>
    <property type="evidence" value="ECO:0007669"/>
    <property type="project" value="UniProtKB-SubCell"/>
</dbReference>
<dbReference type="SUPFAM" id="SSF161111">
    <property type="entry name" value="Cation efflux protein transmembrane domain-like"/>
    <property type="match status" value="1"/>
</dbReference>
<keyword evidence="11" id="KW-1185">Reference proteome</keyword>
<evidence type="ECO:0000256" key="7">
    <source>
        <dbReference type="SAM" id="Phobius"/>
    </source>
</evidence>
<feature type="transmembrane region" description="Helical" evidence="7">
    <location>
        <begin position="43"/>
        <end position="63"/>
    </location>
</feature>
<dbReference type="PANTHER" id="PTHR43840:SF15">
    <property type="entry name" value="MITOCHONDRIAL METAL TRANSPORTER 1-RELATED"/>
    <property type="match status" value="1"/>
</dbReference>
<keyword evidence="5 7" id="KW-1133">Transmembrane helix</keyword>
<evidence type="ECO:0000313" key="10">
    <source>
        <dbReference type="EMBL" id="AFC32668.1"/>
    </source>
</evidence>
<dbReference type="KEGG" id="pmq:PM3016_6017"/>
<dbReference type="AlphaFoldDB" id="H6NQE4"/>
<dbReference type="RefSeq" id="WP_014371937.1">
    <property type="nucleotide sequence ID" value="NC_016935.1"/>
</dbReference>
<feature type="transmembrane region" description="Helical" evidence="7">
    <location>
        <begin position="70"/>
        <end position="88"/>
    </location>
</feature>
<evidence type="ECO:0000256" key="5">
    <source>
        <dbReference type="ARBA" id="ARBA00022989"/>
    </source>
</evidence>
<evidence type="ECO:0000259" key="9">
    <source>
        <dbReference type="Pfam" id="PF16916"/>
    </source>
</evidence>
<dbReference type="PANTHER" id="PTHR43840">
    <property type="entry name" value="MITOCHONDRIAL METAL TRANSPORTER 1-RELATED"/>
    <property type="match status" value="1"/>
</dbReference>
<dbReference type="InterPro" id="IPR036837">
    <property type="entry name" value="Cation_efflux_CTD_sf"/>
</dbReference>
<proteinExistence type="inferred from homology"/>
<dbReference type="Gene3D" id="1.20.1510.10">
    <property type="entry name" value="Cation efflux protein transmembrane domain"/>
    <property type="match status" value="1"/>
</dbReference>
<dbReference type="InterPro" id="IPR050291">
    <property type="entry name" value="CDF_Transporter"/>
</dbReference>
<comment type="similarity">
    <text evidence="2">Belongs to the cation diffusion facilitator (CDF) transporter (TC 2.A.4) family.</text>
</comment>
<dbReference type="InterPro" id="IPR027470">
    <property type="entry name" value="Cation_efflux_CTD"/>
</dbReference>
<dbReference type="InterPro" id="IPR002524">
    <property type="entry name" value="Cation_efflux"/>
</dbReference>
<keyword evidence="4 7" id="KW-0812">Transmembrane</keyword>
<dbReference type="InterPro" id="IPR058533">
    <property type="entry name" value="Cation_efflux_TM"/>
</dbReference>
<evidence type="ECO:0000256" key="2">
    <source>
        <dbReference type="ARBA" id="ARBA00008114"/>
    </source>
</evidence>
<name>H6NQE4_9BACL</name>
<dbReference type="InterPro" id="IPR027469">
    <property type="entry name" value="Cation_efflux_TMD_sf"/>
</dbReference>
<protein>
    <submittedName>
        <fullName evidence="10">Cobalt-zinc-cadmium resistance protein</fullName>
    </submittedName>
</protein>
<reference evidence="10 11" key="1">
    <citation type="journal article" date="2012" name="J. Bacteriol.">
        <title>Complete Genome Sequence of Paenibacillus mucilaginosus 3016, a Bacterium Functional as Microbial Fertilizer.</title>
        <authorList>
            <person name="Ma M."/>
            <person name="Wang Z."/>
            <person name="Li L."/>
            <person name="Jiang X."/>
            <person name="Guan D."/>
            <person name="Cao F."/>
            <person name="Chen H."/>
            <person name="Wang X."/>
            <person name="Shen D."/>
            <person name="Du B."/>
            <person name="Li J."/>
        </authorList>
    </citation>
    <scope>NUCLEOTIDE SEQUENCE [LARGE SCALE GENOMIC DNA]</scope>
    <source>
        <strain evidence="10 11">3016</strain>
    </source>
</reference>
<dbReference type="Pfam" id="PF01545">
    <property type="entry name" value="Cation_efflux"/>
    <property type="match status" value="1"/>
</dbReference>
<feature type="transmembrane region" description="Helical" evidence="7">
    <location>
        <begin position="108"/>
        <end position="129"/>
    </location>
</feature>
<accession>H6NQE4</accession>
<gene>
    <name evidence="10" type="ORF">PM3016_6017</name>
</gene>
<dbReference type="Gene3D" id="3.30.70.1350">
    <property type="entry name" value="Cation efflux protein, cytoplasmic domain"/>
    <property type="match status" value="1"/>
</dbReference>
<dbReference type="Proteomes" id="UP000007523">
    <property type="component" value="Chromosome"/>
</dbReference>
<evidence type="ECO:0000256" key="4">
    <source>
        <dbReference type="ARBA" id="ARBA00022692"/>
    </source>
</evidence>
<feature type="transmembrane region" description="Helical" evidence="7">
    <location>
        <begin position="150"/>
        <end position="171"/>
    </location>
</feature>
<dbReference type="NCBIfam" id="TIGR01297">
    <property type="entry name" value="CDF"/>
    <property type="match status" value="1"/>
</dbReference>
<evidence type="ECO:0000313" key="11">
    <source>
        <dbReference type="Proteomes" id="UP000007523"/>
    </source>
</evidence>
<feature type="transmembrane region" description="Helical" evidence="7">
    <location>
        <begin position="183"/>
        <end position="204"/>
    </location>
</feature>
<sequence>MTDGRDKQTEAAERLALAGGLALAVLKAAAGMAAGSKALIAEGLHSAAGSLGSLASLIGLRAAEDPDSGRLRAVSSIVLSVLLLVMGIETGITSLKTILSGTVEAPERYALIVLVVTVIAGEAIYQFRLRPGTGTAPGEQLYGGAGVHRSGLYAAMAALVGIGGAILGDYLGNNLLYYLDPAAGIVIAVLILRMGYLTVIESVVRSLEKVLGREDAADLIETVQRVKGVIAVDDLQARELGHYVIVDVRISVNPRITIQEGHEIARIVKQTLMKRFSHITEVLTQVSPYDPGYPYKGASRDHDDVPTLLH</sequence>
<dbReference type="GO" id="GO:0008324">
    <property type="term" value="F:monoatomic cation transmembrane transporter activity"/>
    <property type="evidence" value="ECO:0007669"/>
    <property type="project" value="InterPro"/>
</dbReference>
<keyword evidence="3" id="KW-0813">Transport</keyword>
<dbReference type="HOGENOM" id="CLU_013430_3_6_9"/>
<feature type="domain" description="Cation efflux protein cytoplasmic" evidence="9">
    <location>
        <begin position="213"/>
        <end position="289"/>
    </location>
</feature>
<comment type="subcellular location">
    <subcellularLocation>
        <location evidence="1">Membrane</location>
        <topology evidence="1">Multi-pass membrane protein</topology>
    </subcellularLocation>
</comment>
<dbReference type="STRING" id="1116391.PM3016_6017"/>
<dbReference type="Pfam" id="PF16916">
    <property type="entry name" value="ZT_dimer"/>
    <property type="match status" value="1"/>
</dbReference>
<feature type="domain" description="Cation efflux protein transmembrane" evidence="8">
    <location>
        <begin position="16"/>
        <end position="203"/>
    </location>
</feature>
<evidence type="ECO:0000256" key="6">
    <source>
        <dbReference type="ARBA" id="ARBA00023136"/>
    </source>
</evidence>
<organism evidence="10 11">
    <name type="scientific">Paenibacillus mucilaginosus 3016</name>
    <dbReference type="NCBI Taxonomy" id="1116391"/>
    <lineage>
        <taxon>Bacteria</taxon>
        <taxon>Bacillati</taxon>
        <taxon>Bacillota</taxon>
        <taxon>Bacilli</taxon>
        <taxon>Bacillales</taxon>
        <taxon>Paenibacillaceae</taxon>
        <taxon>Paenibacillus</taxon>
    </lineage>
</organism>
<evidence type="ECO:0000256" key="1">
    <source>
        <dbReference type="ARBA" id="ARBA00004141"/>
    </source>
</evidence>
<dbReference type="SUPFAM" id="SSF160240">
    <property type="entry name" value="Cation efflux protein cytoplasmic domain-like"/>
    <property type="match status" value="1"/>
</dbReference>